<dbReference type="EMBL" id="CP036170">
    <property type="protein sequence ID" value="QBF73247.1"/>
    <property type="molecule type" value="Genomic_DNA"/>
</dbReference>
<evidence type="ECO:0000256" key="14">
    <source>
        <dbReference type="HAMAP-Rule" id="MF_01815"/>
    </source>
</evidence>
<dbReference type="GeneID" id="62694842"/>
<keyword evidence="9 14" id="KW-0012">Acyltransferase</keyword>
<evidence type="ECO:0000256" key="5">
    <source>
        <dbReference type="ARBA" id="ARBA00022832"/>
    </source>
</evidence>
<keyword evidence="3 14" id="KW-0444">Lipid biosynthesis</keyword>
<feature type="active site" evidence="14">
    <location>
        <position position="112"/>
    </location>
</feature>
<dbReference type="Pfam" id="PF08545">
    <property type="entry name" value="ACP_syn_III"/>
    <property type="match status" value="1"/>
</dbReference>
<dbReference type="InterPro" id="IPR013751">
    <property type="entry name" value="ACP_syn_III_N"/>
</dbReference>
<evidence type="ECO:0000313" key="18">
    <source>
        <dbReference type="Proteomes" id="UP000289664"/>
    </source>
</evidence>
<gene>
    <name evidence="14 17" type="primary">fabH</name>
    <name evidence="17" type="ORF">HDCHBGLK_00612</name>
</gene>
<evidence type="ECO:0000256" key="7">
    <source>
        <dbReference type="ARBA" id="ARBA00023160"/>
    </source>
</evidence>
<dbReference type="Gene3D" id="3.40.47.10">
    <property type="match status" value="1"/>
</dbReference>
<dbReference type="NCBIfam" id="NF006829">
    <property type="entry name" value="PRK09352.1"/>
    <property type="match status" value="1"/>
</dbReference>
<proteinExistence type="inferred from homology"/>
<dbReference type="GO" id="GO:0004315">
    <property type="term" value="F:3-oxoacyl-[acyl-carrier-protein] synthase activity"/>
    <property type="evidence" value="ECO:0007669"/>
    <property type="project" value="InterPro"/>
</dbReference>
<dbReference type="GO" id="GO:0005737">
    <property type="term" value="C:cytoplasm"/>
    <property type="evidence" value="ECO:0007669"/>
    <property type="project" value="UniProtKB-SubCell"/>
</dbReference>
<evidence type="ECO:0000259" key="15">
    <source>
        <dbReference type="Pfam" id="PF08541"/>
    </source>
</evidence>
<dbReference type="Proteomes" id="UP000289664">
    <property type="component" value="Chromosome"/>
</dbReference>
<reference evidence="17 18" key="1">
    <citation type="journal article" date="2019" name="Appl. Environ. Microbiol.">
        <title>Clostridium scindens ATCC 35704: integration of nutritional requirements, the complete genome sequence, and global transcriptional responses to bile acids.</title>
        <authorList>
            <person name="Devendran S."/>
            <person name="Shrestha R."/>
            <person name="Alves J.M.P."/>
            <person name="Wolf P.G."/>
            <person name="Ly L."/>
            <person name="Hernandez A.G."/>
            <person name="Mendez-Garcia C."/>
            <person name="Inboden A."/>
            <person name="Wiley J."/>
            <person name="Paul O."/>
            <person name="Allen A."/>
            <person name="Springer E."/>
            <person name="Wright C.L."/>
            <person name="Fields C.J."/>
            <person name="Daniel S.L."/>
            <person name="Ridlon J.M."/>
        </authorList>
    </citation>
    <scope>NUCLEOTIDE SEQUENCE [LARGE SCALE GENOMIC DNA]</scope>
    <source>
        <strain evidence="17 18">ATCC 35704</strain>
    </source>
</reference>
<dbReference type="OrthoDB" id="9815506at2"/>
<comment type="catalytic activity">
    <reaction evidence="10">
        <text>malonyl-[ACP] + acetyl-CoA + H(+) = 3-oxobutanoyl-[ACP] + CO2 + CoA</text>
        <dbReference type="Rhea" id="RHEA:12080"/>
        <dbReference type="Rhea" id="RHEA-COMP:9623"/>
        <dbReference type="Rhea" id="RHEA-COMP:9625"/>
        <dbReference type="ChEBI" id="CHEBI:15378"/>
        <dbReference type="ChEBI" id="CHEBI:16526"/>
        <dbReference type="ChEBI" id="CHEBI:57287"/>
        <dbReference type="ChEBI" id="CHEBI:57288"/>
        <dbReference type="ChEBI" id="CHEBI:78449"/>
        <dbReference type="ChEBI" id="CHEBI:78450"/>
        <dbReference type="EC" id="2.3.1.180"/>
    </reaction>
    <physiologicalReaction direction="left-to-right" evidence="10">
        <dbReference type="Rhea" id="RHEA:12081"/>
    </physiologicalReaction>
</comment>
<comment type="catalytic activity">
    <reaction evidence="12">
        <text>2-methylpropanoyl-CoA + malonyl-[ACP] + H(+) = 4-methyl-3-oxopentanoyl-[ACP] + CO2 + CoA</text>
        <dbReference type="Rhea" id="RHEA:42268"/>
        <dbReference type="Rhea" id="RHEA-COMP:9623"/>
        <dbReference type="Rhea" id="RHEA-COMP:9940"/>
        <dbReference type="ChEBI" id="CHEBI:15378"/>
        <dbReference type="ChEBI" id="CHEBI:16526"/>
        <dbReference type="ChEBI" id="CHEBI:57287"/>
        <dbReference type="ChEBI" id="CHEBI:57338"/>
        <dbReference type="ChEBI" id="CHEBI:78449"/>
        <dbReference type="ChEBI" id="CHEBI:78820"/>
        <dbReference type="EC" id="2.3.1.300"/>
    </reaction>
    <physiologicalReaction direction="left-to-right" evidence="12">
        <dbReference type="Rhea" id="RHEA:42269"/>
    </physiologicalReaction>
</comment>
<dbReference type="UniPathway" id="UPA00094"/>
<dbReference type="Pfam" id="PF08541">
    <property type="entry name" value="ACP_syn_III_C"/>
    <property type="match status" value="1"/>
</dbReference>
<dbReference type="FunFam" id="3.40.47.10:FF:000004">
    <property type="entry name" value="3-oxoacyl-[acyl-carrier-protein] synthase 3"/>
    <property type="match status" value="1"/>
</dbReference>
<keyword evidence="6 14" id="KW-0443">Lipid metabolism</keyword>
<dbReference type="RefSeq" id="WP_039909760.1">
    <property type="nucleotide sequence ID" value="NZ_CP036170.1"/>
</dbReference>
<evidence type="ECO:0000256" key="9">
    <source>
        <dbReference type="ARBA" id="ARBA00023315"/>
    </source>
</evidence>
<evidence type="ECO:0000256" key="6">
    <source>
        <dbReference type="ARBA" id="ARBA00023098"/>
    </source>
</evidence>
<dbReference type="InterPro" id="IPR013747">
    <property type="entry name" value="ACP_syn_III_C"/>
</dbReference>
<dbReference type="CDD" id="cd00830">
    <property type="entry name" value="KAS_III"/>
    <property type="match status" value="1"/>
</dbReference>
<evidence type="ECO:0000256" key="2">
    <source>
        <dbReference type="ARBA" id="ARBA00008642"/>
    </source>
</evidence>
<dbReference type="AlphaFoldDB" id="A0A494WH32"/>
<feature type="domain" description="Beta-ketoacyl-[acyl-carrier-protein] synthase III C-terminal" evidence="15">
    <location>
        <begin position="238"/>
        <end position="327"/>
    </location>
</feature>
<dbReference type="PANTHER" id="PTHR43091:SF1">
    <property type="entry name" value="BETA-KETOACYL-[ACYL-CARRIER-PROTEIN] SYNTHASE III, CHLOROPLASTIC"/>
    <property type="match status" value="1"/>
</dbReference>
<comment type="catalytic activity">
    <reaction evidence="13">
        <text>3-methylbutanoyl-CoA + malonyl-[ACP] + H(+) = 5-methyl-3-oxohexanoyl-[ACP] + CO2 + CoA</text>
        <dbReference type="Rhea" id="RHEA:42272"/>
        <dbReference type="Rhea" id="RHEA-COMP:9623"/>
        <dbReference type="Rhea" id="RHEA-COMP:9941"/>
        <dbReference type="ChEBI" id="CHEBI:15378"/>
        <dbReference type="ChEBI" id="CHEBI:16526"/>
        <dbReference type="ChEBI" id="CHEBI:57287"/>
        <dbReference type="ChEBI" id="CHEBI:57345"/>
        <dbReference type="ChEBI" id="CHEBI:78449"/>
        <dbReference type="ChEBI" id="CHEBI:78822"/>
        <dbReference type="EC" id="2.3.1.300"/>
    </reaction>
    <physiologicalReaction direction="left-to-right" evidence="13">
        <dbReference type="Rhea" id="RHEA:42273"/>
    </physiologicalReaction>
</comment>
<dbReference type="InterPro" id="IPR004655">
    <property type="entry name" value="FabH"/>
</dbReference>
<keyword evidence="7 14" id="KW-0275">Fatty acid biosynthesis</keyword>
<evidence type="ECO:0000256" key="13">
    <source>
        <dbReference type="ARBA" id="ARBA00052985"/>
    </source>
</evidence>
<evidence type="ECO:0000256" key="12">
    <source>
        <dbReference type="ARBA" id="ARBA00052467"/>
    </source>
</evidence>
<protein>
    <recommendedName>
        <fullName evidence="14">Beta-ketoacyl-[acyl-carrier-protein] synthase III</fullName>
        <shortName evidence="14">Beta-ketoacyl-ACP synthase III</shortName>
        <shortName evidence="14">KAS III</shortName>
        <ecNumber evidence="14">2.3.1.180</ecNumber>
    </recommendedName>
    <alternativeName>
        <fullName evidence="14">3-oxoacyl-[acyl-carrier-protein] synthase 3</fullName>
    </alternativeName>
    <alternativeName>
        <fullName evidence="14">3-oxoacyl-[acyl-carrier-protein] synthase III</fullName>
    </alternativeName>
</protein>
<accession>A0A494WH32</accession>
<evidence type="ECO:0000256" key="11">
    <source>
        <dbReference type="ARBA" id="ARBA00052407"/>
    </source>
</evidence>
<evidence type="ECO:0000259" key="16">
    <source>
        <dbReference type="Pfam" id="PF08545"/>
    </source>
</evidence>
<feature type="region of interest" description="ACP-binding" evidence="14">
    <location>
        <begin position="255"/>
        <end position="259"/>
    </location>
</feature>
<comment type="catalytic activity">
    <reaction evidence="11">
        <text>(2S)-2-methylbutanoyl-CoA + malonyl-[ACP] + H(+) = (4S)-4-methyl-3-oxohexanoyl-[ACP] + CO2 + CoA</text>
        <dbReference type="Rhea" id="RHEA:42276"/>
        <dbReference type="Rhea" id="RHEA-COMP:9623"/>
        <dbReference type="Rhea" id="RHEA-COMP:17148"/>
        <dbReference type="ChEBI" id="CHEBI:15378"/>
        <dbReference type="ChEBI" id="CHEBI:16526"/>
        <dbReference type="ChEBI" id="CHEBI:57287"/>
        <dbReference type="ChEBI" id="CHEBI:78449"/>
        <dbReference type="ChEBI" id="CHEBI:88166"/>
        <dbReference type="ChEBI" id="CHEBI:167462"/>
        <dbReference type="EC" id="2.3.1.300"/>
    </reaction>
    <physiologicalReaction direction="left-to-right" evidence="11">
        <dbReference type="Rhea" id="RHEA:42277"/>
    </physiologicalReaction>
</comment>
<feature type="active site" evidence="14">
    <location>
        <position position="254"/>
    </location>
</feature>
<dbReference type="GO" id="GO:0006633">
    <property type="term" value="P:fatty acid biosynthetic process"/>
    <property type="evidence" value="ECO:0007669"/>
    <property type="project" value="UniProtKB-UniRule"/>
</dbReference>
<dbReference type="SUPFAM" id="SSF53901">
    <property type="entry name" value="Thiolase-like"/>
    <property type="match status" value="1"/>
</dbReference>
<evidence type="ECO:0000256" key="1">
    <source>
        <dbReference type="ARBA" id="ARBA00005194"/>
    </source>
</evidence>
<sequence length="328" mass="35553">MTGIIYGTGACTPSYIMDNNDIAKLVETSDEWIQERTGVARRHIITEETTVSMAVQAGRRALENAGVSPEEVDLILVATISSNVILPCTACQVQKELGAIHATCFDLGGAACTGFVLAYNTATAYLAGGVYKTALVIGSESLSNLTNWKDRGTCILFGDGAGAAVVKAGGERYYLPVTHSEGSKGDALTCKSRYQGNGLTSEINLEEMIDDEHFMQMDGQAVFKFAVKKVPEVIREVLEANEIEQEDVDYYILHQANQRIVEAVAKRLKEPIEKFPMNLQEYGNTSSASIPILLDELNRKGILKSGQKIVMAGFGAGLTWGASILKWK</sequence>
<organism evidence="17 18">
    <name type="scientific">Clostridium scindens (strain ATCC 35704 / DSM 5676 / VPI 13733 / 19)</name>
    <dbReference type="NCBI Taxonomy" id="411468"/>
    <lineage>
        <taxon>Bacteria</taxon>
        <taxon>Bacillati</taxon>
        <taxon>Bacillota</taxon>
        <taxon>Clostridia</taxon>
        <taxon>Lachnospirales</taxon>
        <taxon>Lachnospiraceae</taxon>
    </lineage>
</organism>
<feature type="active site" evidence="14">
    <location>
        <position position="284"/>
    </location>
</feature>
<comment type="pathway">
    <text evidence="1 14">Lipid metabolism; fatty acid biosynthesis.</text>
</comment>
<comment type="similarity">
    <text evidence="2 14">Belongs to the thiolase-like superfamily. FabH family.</text>
</comment>
<keyword evidence="14" id="KW-0963">Cytoplasm</keyword>
<dbReference type="NCBIfam" id="TIGR00747">
    <property type="entry name" value="fabH"/>
    <property type="match status" value="1"/>
</dbReference>
<dbReference type="PANTHER" id="PTHR43091">
    <property type="entry name" value="3-OXOACYL-[ACYL-CARRIER-PROTEIN] SYNTHASE"/>
    <property type="match status" value="1"/>
</dbReference>
<keyword evidence="18" id="KW-1185">Reference proteome</keyword>
<evidence type="ECO:0000256" key="8">
    <source>
        <dbReference type="ARBA" id="ARBA00023268"/>
    </source>
</evidence>
<dbReference type="InterPro" id="IPR016039">
    <property type="entry name" value="Thiolase-like"/>
</dbReference>
<keyword evidence="4 14" id="KW-0808">Transferase</keyword>
<evidence type="ECO:0000313" key="17">
    <source>
        <dbReference type="EMBL" id="QBF73247.1"/>
    </source>
</evidence>
<dbReference type="EC" id="2.3.1.180" evidence="14"/>
<dbReference type="HAMAP" id="MF_01815">
    <property type="entry name" value="FabH"/>
    <property type="match status" value="1"/>
</dbReference>
<dbReference type="GO" id="GO:0033818">
    <property type="term" value="F:beta-ketoacyl-acyl-carrier-protein synthase III activity"/>
    <property type="evidence" value="ECO:0007669"/>
    <property type="project" value="UniProtKB-UniRule"/>
</dbReference>
<comment type="subcellular location">
    <subcellularLocation>
        <location evidence="14">Cytoplasm</location>
    </subcellularLocation>
</comment>
<comment type="domain">
    <text evidence="14">The last Arg residue of the ACP-binding site is essential for the weak association between ACP/AcpP and FabH.</text>
</comment>
<name>A0A494WH32_CLOS5</name>
<evidence type="ECO:0000256" key="4">
    <source>
        <dbReference type="ARBA" id="ARBA00022679"/>
    </source>
</evidence>
<evidence type="ECO:0000256" key="3">
    <source>
        <dbReference type="ARBA" id="ARBA00022516"/>
    </source>
</evidence>
<comment type="function">
    <text evidence="14">Catalyzes the condensation reaction of fatty acid synthesis by the addition to an acyl acceptor of two carbons from malonyl-ACP. Catalyzes the first condensation reaction which initiates fatty acid synthesis and may therefore play a role in governing the total rate of fatty acid production. Possesses both acetoacetyl-ACP synthase and acetyl transacylase activities. Its substrate specificity determines the biosynthesis of branched-chain and/or straight-chain of fatty acids.</text>
</comment>
<dbReference type="KEGG" id="csci:HDCHBGLK_00612"/>
<keyword evidence="8 14" id="KW-0511">Multifunctional enzyme</keyword>
<evidence type="ECO:0000256" key="10">
    <source>
        <dbReference type="ARBA" id="ARBA00051096"/>
    </source>
</evidence>
<keyword evidence="5 14" id="KW-0276">Fatty acid metabolism</keyword>
<comment type="subunit">
    <text evidence="14">Homodimer.</text>
</comment>
<feature type="domain" description="Beta-ketoacyl-[acyl-carrier-protein] synthase III N-terminal" evidence="16">
    <location>
        <begin position="110"/>
        <end position="172"/>
    </location>
</feature>